<dbReference type="PANTHER" id="PTHR48077:SF3">
    <property type="entry name" value="TRYPTOPHAN SYNTHASE"/>
    <property type="match status" value="1"/>
</dbReference>
<proteinExistence type="inferred from homology"/>
<dbReference type="UniPathway" id="UPA00035">
    <property type="reaction ID" value="UER00044"/>
</dbReference>
<comment type="function">
    <text evidence="11">The beta subunit is responsible for the synthesis of L-tryptophan from indole and L-serine.</text>
</comment>
<dbReference type="Gene3D" id="3.40.50.1100">
    <property type="match status" value="2"/>
</dbReference>
<keyword evidence="6 11" id="KW-0822">Tryptophan biosynthesis</keyword>
<dbReference type="HAMAP" id="MF_00133">
    <property type="entry name" value="Trp_synth_beta"/>
    <property type="match status" value="1"/>
</dbReference>
<evidence type="ECO:0000256" key="1">
    <source>
        <dbReference type="ARBA" id="ARBA00001933"/>
    </source>
</evidence>
<evidence type="ECO:0000313" key="14">
    <source>
        <dbReference type="Proteomes" id="UP000198636"/>
    </source>
</evidence>
<evidence type="ECO:0000256" key="8">
    <source>
        <dbReference type="ARBA" id="ARBA00023141"/>
    </source>
</evidence>
<feature type="modified residue" description="N6-(pyridoxal phosphate)lysine" evidence="11">
    <location>
        <position position="89"/>
    </location>
</feature>
<keyword evidence="5 11" id="KW-0028">Amino-acid biosynthesis</keyword>
<dbReference type="SUPFAM" id="SSF53686">
    <property type="entry name" value="Tryptophan synthase beta subunit-like PLP-dependent enzymes"/>
    <property type="match status" value="1"/>
</dbReference>
<dbReference type="InterPro" id="IPR006654">
    <property type="entry name" value="Trp_synth_beta"/>
</dbReference>
<name>A0A1G5JRQ3_9FIRM</name>
<dbReference type="NCBIfam" id="TIGR00263">
    <property type="entry name" value="trpB"/>
    <property type="match status" value="1"/>
</dbReference>
<dbReference type="GO" id="GO:0004834">
    <property type="term" value="F:tryptophan synthase activity"/>
    <property type="evidence" value="ECO:0007669"/>
    <property type="project" value="UniProtKB-UniRule"/>
</dbReference>
<dbReference type="EMBL" id="FMUS01000021">
    <property type="protein sequence ID" value="SCY90418.1"/>
    <property type="molecule type" value="Genomic_DNA"/>
</dbReference>
<dbReference type="InterPro" id="IPR036052">
    <property type="entry name" value="TrpB-like_PALP_sf"/>
</dbReference>
<keyword evidence="14" id="KW-1185">Reference proteome</keyword>
<evidence type="ECO:0000256" key="7">
    <source>
        <dbReference type="ARBA" id="ARBA00022898"/>
    </source>
</evidence>
<evidence type="ECO:0000256" key="9">
    <source>
        <dbReference type="ARBA" id="ARBA00023239"/>
    </source>
</evidence>
<dbReference type="AlphaFoldDB" id="A0A1G5JRQ3"/>
<dbReference type="InterPro" id="IPR023026">
    <property type="entry name" value="Trp_synth_beta/beta-like"/>
</dbReference>
<comment type="cofactor">
    <cofactor evidence="1 11">
        <name>pyridoxal 5'-phosphate</name>
        <dbReference type="ChEBI" id="CHEBI:597326"/>
    </cofactor>
</comment>
<sequence length="412" mass="45313">MKREKYTGYFGEYGGRYVPEILIPALDELNAMFIKIAEDNEFYNDYYSLLTNFSGRPTPLTYAKNLTEYFGKGKIYIKREDLNHSGAHKINNVLGQGLVMKRLGKTRAIAETGAGQHGVATAIMAAKMGFKATIYMGEEDVKRQYSNVFWMKQLGAEVIPVETGAATLKDAINEALRDWATNFDTTHYVLGTACGPKPFPEMVTHFQSVIGREIKEQIMTLEGKAPDRIYACLGGGSNAMGAFNEFLEDKNVGLIAVEAGGKGSNTDLHASRIAYGKGRVGVSQGYKTLFLQDDDGQMKDTWSISAGLDYVGVSPIVAHLSDINRVRALAATDNEVIDAFKLVVSKEGIIPALESTHAFAGLFSEIKNTKSEDILIVNMSGRGDKDIFNVGEALEDSDWKKFVIERGEQYAD</sequence>
<organism evidence="13 14">
    <name type="scientific">Alkaliphilus peptidifermentans DSM 18978</name>
    <dbReference type="NCBI Taxonomy" id="1120976"/>
    <lineage>
        <taxon>Bacteria</taxon>
        <taxon>Bacillati</taxon>
        <taxon>Bacillota</taxon>
        <taxon>Clostridia</taxon>
        <taxon>Peptostreptococcales</taxon>
        <taxon>Natronincolaceae</taxon>
        <taxon>Alkaliphilus</taxon>
    </lineage>
</organism>
<dbReference type="InterPro" id="IPR001926">
    <property type="entry name" value="TrpB-like_PALP"/>
</dbReference>
<protein>
    <recommendedName>
        <fullName evidence="11">Tryptophan synthase beta chain</fullName>
        <ecNumber evidence="11">4.2.1.20</ecNumber>
    </recommendedName>
</protein>
<dbReference type="EC" id="4.2.1.20" evidence="11"/>
<dbReference type="InterPro" id="IPR006653">
    <property type="entry name" value="Trp_synth_b_CS"/>
</dbReference>
<dbReference type="PIRSF" id="PIRSF001413">
    <property type="entry name" value="Trp_syn_beta"/>
    <property type="match status" value="1"/>
</dbReference>
<comment type="subunit">
    <text evidence="4 11">Tetramer of two alpha and two beta chains.</text>
</comment>
<evidence type="ECO:0000256" key="6">
    <source>
        <dbReference type="ARBA" id="ARBA00022822"/>
    </source>
</evidence>
<evidence type="ECO:0000256" key="10">
    <source>
        <dbReference type="ARBA" id="ARBA00049047"/>
    </source>
</evidence>
<comment type="similarity">
    <text evidence="3 11">Belongs to the TrpB family.</text>
</comment>
<dbReference type="Pfam" id="PF00291">
    <property type="entry name" value="PALP"/>
    <property type="match status" value="1"/>
</dbReference>
<evidence type="ECO:0000256" key="4">
    <source>
        <dbReference type="ARBA" id="ARBA00011270"/>
    </source>
</evidence>
<dbReference type="GO" id="GO:0005737">
    <property type="term" value="C:cytoplasm"/>
    <property type="evidence" value="ECO:0007669"/>
    <property type="project" value="TreeGrafter"/>
</dbReference>
<dbReference type="Proteomes" id="UP000198636">
    <property type="component" value="Unassembled WGS sequence"/>
</dbReference>
<dbReference type="CDD" id="cd06446">
    <property type="entry name" value="Trp-synth_B"/>
    <property type="match status" value="1"/>
</dbReference>
<feature type="domain" description="Tryptophan synthase beta chain-like PALP" evidence="12">
    <location>
        <begin position="55"/>
        <end position="377"/>
    </location>
</feature>
<accession>A0A1G5JRQ3</accession>
<evidence type="ECO:0000256" key="3">
    <source>
        <dbReference type="ARBA" id="ARBA00009982"/>
    </source>
</evidence>
<evidence type="ECO:0000256" key="11">
    <source>
        <dbReference type="HAMAP-Rule" id="MF_00133"/>
    </source>
</evidence>
<keyword evidence="8 11" id="KW-0057">Aromatic amino acid biosynthesis</keyword>
<dbReference type="PANTHER" id="PTHR48077">
    <property type="entry name" value="TRYPTOPHAN SYNTHASE-RELATED"/>
    <property type="match status" value="1"/>
</dbReference>
<dbReference type="PROSITE" id="PS00168">
    <property type="entry name" value="TRP_SYNTHASE_BETA"/>
    <property type="match status" value="1"/>
</dbReference>
<comment type="catalytic activity">
    <reaction evidence="10 11">
        <text>(1S,2R)-1-C-(indol-3-yl)glycerol 3-phosphate + L-serine = D-glyceraldehyde 3-phosphate + L-tryptophan + H2O</text>
        <dbReference type="Rhea" id="RHEA:10532"/>
        <dbReference type="ChEBI" id="CHEBI:15377"/>
        <dbReference type="ChEBI" id="CHEBI:33384"/>
        <dbReference type="ChEBI" id="CHEBI:57912"/>
        <dbReference type="ChEBI" id="CHEBI:58866"/>
        <dbReference type="ChEBI" id="CHEBI:59776"/>
        <dbReference type="EC" id="4.2.1.20"/>
    </reaction>
</comment>
<dbReference type="OrthoDB" id="9766131at2"/>
<evidence type="ECO:0000256" key="2">
    <source>
        <dbReference type="ARBA" id="ARBA00004733"/>
    </source>
</evidence>
<keyword evidence="7 11" id="KW-0663">Pyridoxal phosphate</keyword>
<evidence type="ECO:0000256" key="5">
    <source>
        <dbReference type="ARBA" id="ARBA00022605"/>
    </source>
</evidence>
<dbReference type="FunFam" id="3.40.50.1100:FF:000004">
    <property type="entry name" value="Tryptophan synthase beta chain"/>
    <property type="match status" value="1"/>
</dbReference>
<reference evidence="13 14" key="1">
    <citation type="submission" date="2016-10" db="EMBL/GenBank/DDBJ databases">
        <authorList>
            <person name="de Groot N.N."/>
        </authorList>
    </citation>
    <scope>NUCLEOTIDE SEQUENCE [LARGE SCALE GENOMIC DNA]</scope>
    <source>
        <strain evidence="13 14">DSM 18978</strain>
    </source>
</reference>
<evidence type="ECO:0000259" key="12">
    <source>
        <dbReference type="Pfam" id="PF00291"/>
    </source>
</evidence>
<gene>
    <name evidence="11" type="primary">trpB</name>
    <name evidence="13" type="ORF">SAMN03080606_02960</name>
</gene>
<keyword evidence="9 11" id="KW-0456">Lyase</keyword>
<dbReference type="STRING" id="1120976.SAMN03080606_02960"/>
<comment type="pathway">
    <text evidence="2 11">Amino-acid biosynthesis; L-tryptophan biosynthesis; L-tryptophan from chorismate: step 5/5.</text>
</comment>
<dbReference type="RefSeq" id="WP_091545176.1">
    <property type="nucleotide sequence ID" value="NZ_FMUS01000021.1"/>
</dbReference>
<evidence type="ECO:0000313" key="13">
    <source>
        <dbReference type="EMBL" id="SCY90418.1"/>
    </source>
</evidence>